<dbReference type="RefSeq" id="WP_066733754.1">
    <property type="nucleotide sequence ID" value="NZ_JAJCIQ010000003.1"/>
</dbReference>
<feature type="coiled-coil region" evidence="3">
    <location>
        <begin position="106"/>
        <end position="133"/>
    </location>
</feature>
<gene>
    <name evidence="5" type="ORF">LIZ65_07300</name>
</gene>
<organism evidence="5 6">
    <name type="scientific">Bariatricus massiliensis</name>
    <dbReference type="NCBI Taxonomy" id="1745713"/>
    <lineage>
        <taxon>Bacteria</taxon>
        <taxon>Bacillati</taxon>
        <taxon>Bacillota</taxon>
        <taxon>Clostridia</taxon>
        <taxon>Lachnospirales</taxon>
        <taxon>Lachnospiraceae</taxon>
        <taxon>Bariatricus</taxon>
    </lineage>
</organism>
<feature type="compositionally biased region" description="Gly residues" evidence="4">
    <location>
        <begin position="380"/>
        <end position="391"/>
    </location>
</feature>
<keyword evidence="6" id="KW-1185">Reference proteome</keyword>
<evidence type="ECO:0000313" key="5">
    <source>
        <dbReference type="EMBL" id="MCB7387093.1"/>
    </source>
</evidence>
<evidence type="ECO:0000256" key="1">
    <source>
        <dbReference type="ARBA" id="ARBA00004196"/>
    </source>
</evidence>
<evidence type="ECO:0000256" key="4">
    <source>
        <dbReference type="SAM" id="MobiDB-lite"/>
    </source>
</evidence>
<comment type="caution">
    <text evidence="5">The sequence shown here is derived from an EMBL/GenBank/DDBJ whole genome shotgun (WGS) entry which is preliminary data.</text>
</comment>
<name>A0ABS8DFB5_9FIRM</name>
<proteinExistence type="predicted"/>
<evidence type="ECO:0000256" key="2">
    <source>
        <dbReference type="ARBA" id="ARBA00023054"/>
    </source>
</evidence>
<keyword evidence="2 3" id="KW-0175">Coiled coil</keyword>
<evidence type="ECO:0000256" key="3">
    <source>
        <dbReference type="SAM" id="Coils"/>
    </source>
</evidence>
<dbReference type="InterPro" id="IPR050465">
    <property type="entry name" value="UPF0194_transport"/>
</dbReference>
<accession>A0ABS8DFB5</accession>
<dbReference type="PANTHER" id="PTHR32347">
    <property type="entry name" value="EFFLUX SYSTEM COMPONENT YKNX-RELATED"/>
    <property type="match status" value="1"/>
</dbReference>
<dbReference type="Proteomes" id="UP001299546">
    <property type="component" value="Unassembled WGS sequence"/>
</dbReference>
<protein>
    <recommendedName>
        <fullName evidence="7">Biotin/lipoyl-binding protein</fullName>
    </recommendedName>
</protein>
<evidence type="ECO:0000313" key="6">
    <source>
        <dbReference type="Proteomes" id="UP001299546"/>
    </source>
</evidence>
<reference evidence="5 6" key="1">
    <citation type="submission" date="2021-10" db="EMBL/GenBank/DDBJ databases">
        <title>Collection of gut derived symbiotic bacterial strains cultured from healthy donors.</title>
        <authorList>
            <person name="Lin H."/>
            <person name="Littmann E."/>
            <person name="Kohout C."/>
            <person name="Pamer E.G."/>
        </authorList>
    </citation>
    <scope>NUCLEOTIDE SEQUENCE [LARGE SCALE GENOMIC DNA]</scope>
    <source>
        <strain evidence="5 6">DFI.1.165</strain>
    </source>
</reference>
<feature type="region of interest" description="Disordered" evidence="4">
    <location>
        <begin position="376"/>
        <end position="399"/>
    </location>
</feature>
<feature type="coiled-coil region" evidence="3">
    <location>
        <begin position="216"/>
        <end position="264"/>
    </location>
</feature>
<comment type="subcellular location">
    <subcellularLocation>
        <location evidence="1">Cell envelope</location>
    </subcellularLocation>
</comment>
<dbReference type="EMBL" id="JAJCIS010000003">
    <property type="protein sequence ID" value="MCB7387093.1"/>
    <property type="molecule type" value="Genomic_DNA"/>
</dbReference>
<sequence>MVQWLKSVNIKNKLKKRAFWGQMLGIFFVVMLLCTFVSRAADSVIMPKAQLFKPAPGNLNYKMKGAGSVVASEGELVTVPDSLRVKEITKPGTNVEAGDVLAVIETDELSRVLEEQNAKLAQLKLQLEGERVNATPDAVTPQTFSAGKSLALEQKRYNEAADKLAAAVAAEKDEAAERQRKAETDKKAAYDTFLEQGGESNPEAKSIYDQTVSGIEQELERAAAEKKAQIAALEESRNAAADALEQAQTAYEVAAKEDENAKANRQKAQQGSDITQQGLEIDIQQQQKVVDRLEAIMDDGGVIKSPVKGTVTENSLTEGMITSGQEYIRIGTGGYEFLASVDKENAQRLKVGDTMEVEFTGLKEKKKLKIADIRTEMGKQGEGGNGDGTEGSPGTSSNQGEVMYITAKLEGDEYADGMTGDYAVNKDSDIRYDWILPMGAVREDQKGVYCLVARKKSTILGEEYVAERLNLTKKAKDVEQMAVEGAFTNETKIIKGSNKEINEGDRFRVEEED</sequence>
<evidence type="ECO:0008006" key="7">
    <source>
        <dbReference type="Google" id="ProtNLM"/>
    </source>
</evidence>
<dbReference type="PANTHER" id="PTHR32347:SF23">
    <property type="entry name" value="BLL5650 PROTEIN"/>
    <property type="match status" value="1"/>
</dbReference>